<dbReference type="GeneID" id="110981212"/>
<dbReference type="AlphaFoldDB" id="A0A8B7YLY2"/>
<evidence type="ECO:0000256" key="1">
    <source>
        <dbReference type="ARBA" id="ARBA00010549"/>
    </source>
</evidence>
<feature type="compositionally biased region" description="Polar residues" evidence="2">
    <location>
        <begin position="82"/>
        <end position="91"/>
    </location>
</feature>
<evidence type="ECO:0000256" key="2">
    <source>
        <dbReference type="SAM" id="MobiDB-lite"/>
    </source>
</evidence>
<dbReference type="InterPro" id="IPR029339">
    <property type="entry name" value="FAM219"/>
</dbReference>
<dbReference type="Proteomes" id="UP000694845">
    <property type="component" value="Unplaced"/>
</dbReference>
<protein>
    <submittedName>
        <fullName evidence="4">Protein FAM219A-like</fullName>
    </submittedName>
</protein>
<feature type="compositionally biased region" description="Basic and acidic residues" evidence="2">
    <location>
        <begin position="57"/>
        <end position="78"/>
    </location>
</feature>
<dbReference type="RefSeq" id="XP_022094273.1">
    <property type="nucleotide sequence ID" value="XM_022238581.1"/>
</dbReference>
<name>A0A8B7YLY2_ACAPL</name>
<keyword evidence="3" id="KW-1185">Reference proteome</keyword>
<dbReference type="KEGG" id="aplc:110981212"/>
<evidence type="ECO:0000313" key="4">
    <source>
        <dbReference type="RefSeq" id="XP_022094273.1"/>
    </source>
</evidence>
<dbReference type="OrthoDB" id="6119141at2759"/>
<proteinExistence type="inferred from homology"/>
<feature type="region of interest" description="Disordered" evidence="2">
    <location>
        <begin position="1"/>
        <end position="97"/>
    </location>
</feature>
<reference evidence="4" key="1">
    <citation type="submission" date="2025-08" db="UniProtKB">
        <authorList>
            <consortium name="RefSeq"/>
        </authorList>
    </citation>
    <scope>IDENTIFICATION</scope>
</reference>
<gene>
    <name evidence="4" type="primary">LOC110981212</name>
</gene>
<sequence>MDEDETDSGYSTSLNDNVKVHIKDQSNGNTLSERDINGHKVTNGLKTYRRPSPLQVKMEKQREASRKREAGSQRESPKKPRQQSNNSSLVDQQPRRSALISIDRLAVPWKTTALDRQPSEQPLVSIDSESEDEFDIVALSSAPSQTTENLRQQLLKDGFRLDEIPDDEELDLIPPRPMNERCICCQTTQVTCSIQ</sequence>
<dbReference type="OMA" id="QVTCSIQ"/>
<dbReference type="PANTHER" id="PTHR31281">
    <property type="entry name" value="PROTEIN FAM219A"/>
    <property type="match status" value="1"/>
</dbReference>
<organism evidence="3 4">
    <name type="scientific">Acanthaster planci</name>
    <name type="common">Crown-of-thorns starfish</name>
    <dbReference type="NCBI Taxonomy" id="133434"/>
    <lineage>
        <taxon>Eukaryota</taxon>
        <taxon>Metazoa</taxon>
        <taxon>Echinodermata</taxon>
        <taxon>Eleutherozoa</taxon>
        <taxon>Asterozoa</taxon>
        <taxon>Asteroidea</taxon>
        <taxon>Valvatacea</taxon>
        <taxon>Valvatida</taxon>
        <taxon>Acanthasteridae</taxon>
        <taxon>Acanthaster</taxon>
    </lineage>
</organism>
<comment type="similarity">
    <text evidence="1">Belongs to the FAM219 family.</text>
</comment>
<evidence type="ECO:0000313" key="3">
    <source>
        <dbReference type="Proteomes" id="UP000694845"/>
    </source>
</evidence>
<accession>A0A8B7YLY2</accession>
<dbReference type="PANTHER" id="PTHR31281:SF3">
    <property type="entry name" value="PROTEIN FAM219A"/>
    <property type="match status" value="1"/>
</dbReference>
<dbReference type="Pfam" id="PF15260">
    <property type="entry name" value="FAM219A"/>
    <property type="match status" value="1"/>
</dbReference>